<feature type="domain" description="Beta-lactamase-related" evidence="1">
    <location>
        <begin position="43"/>
        <end position="100"/>
    </location>
</feature>
<keyword evidence="2" id="KW-0378">Hydrolase</keyword>
<dbReference type="Gene3D" id="3.40.710.10">
    <property type="entry name" value="DD-peptidase/beta-lactamase superfamily"/>
    <property type="match status" value="1"/>
</dbReference>
<organism evidence="2 3">
    <name type="scientific">Paenibacillus thermoaerophilus</name>
    <dbReference type="NCBI Taxonomy" id="1215385"/>
    <lineage>
        <taxon>Bacteria</taxon>
        <taxon>Bacillati</taxon>
        <taxon>Bacillota</taxon>
        <taxon>Bacilli</taxon>
        <taxon>Bacillales</taxon>
        <taxon>Paenibacillaceae</taxon>
        <taxon>Paenibacillus</taxon>
    </lineage>
</organism>
<name>A0ABW2V5P2_9BACL</name>
<gene>
    <name evidence="2" type="ORF">ACFQWB_11755</name>
</gene>
<dbReference type="InterPro" id="IPR012338">
    <property type="entry name" value="Beta-lactam/transpept-like"/>
</dbReference>
<evidence type="ECO:0000313" key="2">
    <source>
        <dbReference type="EMBL" id="MFC7750596.1"/>
    </source>
</evidence>
<dbReference type="GO" id="GO:0016787">
    <property type="term" value="F:hydrolase activity"/>
    <property type="evidence" value="ECO:0007669"/>
    <property type="project" value="UniProtKB-KW"/>
</dbReference>
<reference evidence="3" key="1">
    <citation type="journal article" date="2019" name="Int. J. Syst. Evol. Microbiol.">
        <title>The Global Catalogue of Microorganisms (GCM) 10K type strain sequencing project: providing services to taxonomists for standard genome sequencing and annotation.</title>
        <authorList>
            <consortium name="The Broad Institute Genomics Platform"/>
            <consortium name="The Broad Institute Genome Sequencing Center for Infectious Disease"/>
            <person name="Wu L."/>
            <person name="Ma J."/>
        </authorList>
    </citation>
    <scope>NUCLEOTIDE SEQUENCE [LARGE SCALE GENOMIC DNA]</scope>
    <source>
        <strain evidence="3">JCM 18657</strain>
    </source>
</reference>
<dbReference type="InterPro" id="IPR001466">
    <property type="entry name" value="Beta-lactam-related"/>
</dbReference>
<accession>A0ABW2V5P2</accession>
<protein>
    <submittedName>
        <fullName evidence="2">Serine hydrolase</fullName>
    </submittedName>
</protein>
<comment type="caution">
    <text evidence="2">The sequence shown here is derived from an EMBL/GenBank/DDBJ whole genome shotgun (WGS) entry which is preliminary data.</text>
</comment>
<dbReference type="Pfam" id="PF00144">
    <property type="entry name" value="Beta-lactamase"/>
    <property type="match status" value="1"/>
</dbReference>
<dbReference type="SUPFAM" id="SSF56601">
    <property type="entry name" value="beta-lactamase/transpeptidase-like"/>
    <property type="match status" value="1"/>
</dbReference>
<evidence type="ECO:0000313" key="3">
    <source>
        <dbReference type="Proteomes" id="UP001596528"/>
    </source>
</evidence>
<dbReference type="EMBL" id="JBHTGQ010000025">
    <property type="protein sequence ID" value="MFC7750596.1"/>
    <property type="molecule type" value="Genomic_DNA"/>
</dbReference>
<proteinExistence type="predicted"/>
<sequence length="158" mass="18096">MKNEQAQRIIAEHFSKKVRKDPKICNAYLLVHSDKLGVHLNIAEGSADHAVNANQPYFIASIGKLFTSVLIGILVEKAMISYEDPLHPYIDPDLLHNLHIYKGKDYTKIRVNEFQNDPRLDAQKISCMGKCRFNRNVYVLSSGPGRLLDRQFKSLRFL</sequence>
<evidence type="ECO:0000259" key="1">
    <source>
        <dbReference type="Pfam" id="PF00144"/>
    </source>
</evidence>
<dbReference type="Proteomes" id="UP001596528">
    <property type="component" value="Unassembled WGS sequence"/>
</dbReference>
<dbReference type="RefSeq" id="WP_246068236.1">
    <property type="nucleotide sequence ID" value="NZ_JBHTGQ010000025.1"/>
</dbReference>
<keyword evidence="3" id="KW-1185">Reference proteome</keyword>